<name>A0ABR8C0D3_APHFL</name>
<accession>A0ABR8C0D3</accession>
<evidence type="ECO:0000313" key="2">
    <source>
        <dbReference type="Proteomes" id="UP000606721"/>
    </source>
</evidence>
<sequence>MIEPIKLPLDYKLPCSNFYYSNTNTLCCLHDAGFFSILTVALWSLIDLYNMGIFPVNIDFSKTFSGFKNIEQTQTEIDIYPHFFKQKINLDKHSDLHYKFRLYKQNHHGIYANYNFSQYDQIFEQYFQLSDQCNKIKTFILNKYNINPLKTIAVIYRGTDKSRVLKEFFNLMIKVI</sequence>
<dbReference type="RefSeq" id="WP_190383929.1">
    <property type="nucleotide sequence ID" value="NZ_JACJQT010000058.1"/>
</dbReference>
<comment type="caution">
    <text evidence="1">The sequence shown here is derived from an EMBL/GenBank/DDBJ whole genome shotgun (WGS) entry which is preliminary data.</text>
</comment>
<gene>
    <name evidence="1" type="ORF">H6F99_19275</name>
</gene>
<proteinExistence type="predicted"/>
<keyword evidence="2" id="KW-1185">Reference proteome</keyword>
<dbReference type="Proteomes" id="UP000606721">
    <property type="component" value="Unassembled WGS sequence"/>
</dbReference>
<reference evidence="1 2" key="1">
    <citation type="journal article" date="2020" name="ISME J.">
        <title>Comparative genomics reveals insights into cyanobacterial evolution and habitat adaptation.</title>
        <authorList>
            <person name="Chen M.Y."/>
            <person name="Teng W.K."/>
            <person name="Zhao L."/>
            <person name="Hu C.X."/>
            <person name="Zhou Y.K."/>
            <person name="Han B.P."/>
            <person name="Song L.R."/>
            <person name="Shu W.S."/>
        </authorList>
    </citation>
    <scope>NUCLEOTIDE SEQUENCE [LARGE SCALE GENOMIC DNA]</scope>
    <source>
        <strain evidence="1 2">FACHB-1040</strain>
    </source>
</reference>
<organism evidence="1 2">
    <name type="scientific">Aphanizomenon flos-aquae FACHB-1040</name>
    <dbReference type="NCBI Taxonomy" id="2692887"/>
    <lineage>
        <taxon>Bacteria</taxon>
        <taxon>Bacillati</taxon>
        <taxon>Cyanobacteriota</taxon>
        <taxon>Cyanophyceae</taxon>
        <taxon>Nostocales</taxon>
        <taxon>Aphanizomenonaceae</taxon>
        <taxon>Aphanizomenon</taxon>
    </lineage>
</organism>
<dbReference type="EMBL" id="JACJQT010000058">
    <property type="protein sequence ID" value="MBD2280332.1"/>
    <property type="molecule type" value="Genomic_DNA"/>
</dbReference>
<evidence type="ECO:0000313" key="1">
    <source>
        <dbReference type="EMBL" id="MBD2280332.1"/>
    </source>
</evidence>
<protein>
    <submittedName>
        <fullName evidence="1">Uncharacterized protein</fullName>
    </submittedName>
</protein>